<dbReference type="GO" id="GO:0009117">
    <property type="term" value="P:nucleotide metabolic process"/>
    <property type="evidence" value="ECO:0007669"/>
    <property type="project" value="UniProtKB-KW"/>
</dbReference>
<dbReference type="Gene3D" id="3.40.50.1000">
    <property type="entry name" value="HAD superfamily/HAD-like"/>
    <property type="match status" value="1"/>
</dbReference>
<dbReference type="WBParaSite" id="SMRG1_38020.1">
    <property type="protein sequence ID" value="SMRG1_38020.1"/>
    <property type="gene ID" value="SMRG1_38020"/>
</dbReference>
<evidence type="ECO:0000256" key="8">
    <source>
        <dbReference type="ARBA" id="ARBA00023080"/>
    </source>
</evidence>
<dbReference type="Pfam" id="PF05822">
    <property type="entry name" value="UMPH-1"/>
    <property type="match status" value="1"/>
</dbReference>
<dbReference type="AlphaFoldDB" id="A0AA84ZMC4"/>
<dbReference type="SFLD" id="SFLDS00003">
    <property type="entry name" value="Haloacid_Dehalogenase"/>
    <property type="match status" value="1"/>
</dbReference>
<evidence type="ECO:0000256" key="5">
    <source>
        <dbReference type="ARBA" id="ARBA00022741"/>
    </source>
</evidence>
<evidence type="ECO:0000313" key="10">
    <source>
        <dbReference type="WBParaSite" id="SMRG1_38020.1"/>
    </source>
</evidence>
<reference evidence="10" key="1">
    <citation type="submission" date="2023-11" db="UniProtKB">
        <authorList>
            <consortium name="WormBaseParasite"/>
        </authorList>
    </citation>
    <scope>IDENTIFICATION</scope>
</reference>
<dbReference type="GO" id="GO:0005737">
    <property type="term" value="C:cytoplasm"/>
    <property type="evidence" value="ECO:0007669"/>
    <property type="project" value="InterPro"/>
</dbReference>
<dbReference type="GO" id="GO:0000287">
    <property type="term" value="F:magnesium ion binding"/>
    <property type="evidence" value="ECO:0007669"/>
    <property type="project" value="InterPro"/>
</dbReference>
<comment type="similarity">
    <text evidence="2">Belongs to the pyrimidine 5'-nucleotidase family.</text>
</comment>
<evidence type="ECO:0000256" key="1">
    <source>
        <dbReference type="ARBA" id="ARBA00000815"/>
    </source>
</evidence>
<evidence type="ECO:0000256" key="3">
    <source>
        <dbReference type="ARBA" id="ARBA00012643"/>
    </source>
</evidence>
<dbReference type="SUPFAM" id="SSF56784">
    <property type="entry name" value="HAD-like"/>
    <property type="match status" value="1"/>
</dbReference>
<proteinExistence type="inferred from homology"/>
<dbReference type="Gene3D" id="1.10.150.340">
    <property type="entry name" value="Pyrimidine 5'-nucleotidase (UMPH-1), N-terminal domain"/>
    <property type="match status" value="1"/>
</dbReference>
<dbReference type="PANTHER" id="PTHR13045:SF0">
    <property type="entry name" value="7-METHYLGUANOSINE PHOSPHATE-SPECIFIC 5'-NUCLEOTIDASE"/>
    <property type="match status" value="1"/>
</dbReference>
<dbReference type="GO" id="GO:0008253">
    <property type="term" value="F:5'-nucleotidase activity"/>
    <property type="evidence" value="ECO:0007669"/>
    <property type="project" value="UniProtKB-EC"/>
</dbReference>
<comment type="catalytic activity">
    <reaction evidence="1">
        <text>a ribonucleoside 5'-phosphate + H2O = a ribonucleoside + phosphate</text>
        <dbReference type="Rhea" id="RHEA:12484"/>
        <dbReference type="ChEBI" id="CHEBI:15377"/>
        <dbReference type="ChEBI" id="CHEBI:18254"/>
        <dbReference type="ChEBI" id="CHEBI:43474"/>
        <dbReference type="ChEBI" id="CHEBI:58043"/>
        <dbReference type="EC" id="3.1.3.5"/>
    </reaction>
</comment>
<dbReference type="GO" id="GO:0000166">
    <property type="term" value="F:nucleotide binding"/>
    <property type="evidence" value="ECO:0007669"/>
    <property type="project" value="UniProtKB-KW"/>
</dbReference>
<evidence type="ECO:0000256" key="2">
    <source>
        <dbReference type="ARBA" id="ARBA00008389"/>
    </source>
</evidence>
<keyword evidence="6" id="KW-0378">Hydrolase</keyword>
<dbReference type="PANTHER" id="PTHR13045">
    <property type="entry name" value="5'-NUCLEOTIDASE"/>
    <property type="match status" value="1"/>
</dbReference>
<dbReference type="InterPro" id="IPR036412">
    <property type="entry name" value="HAD-like_sf"/>
</dbReference>
<accession>A0AA84ZMC4</accession>
<sequence length="326" mass="37125">MTLEDRCGCYVLASHIYNALGSMFEDHRLIHVSPRIVNKLVDFIRYGPENMQVVCDFDHTLSKYIHNSEKVPVCHELFMKNPRIPEISRLRLKELLDLYLPLETSCGIYECEKLSLMMEFWKLAHKALVDGNVSRSDIDGCVLEGGIVLRNNATDFVNKLAQLNIPLIVFSGGIGNVIETVLTSSGVSLENVRVVSNFMDFNPEGRLVGFQDPVIHSLNKMYNVIQNSEYFETILSKRICILLIGDSTNDAKMIDDGEKFSYEKVIVIRIGFLNEKNDEKMELFRSLYDLVLLNDETFDIPLFILSSIVDSIELCKHESNNETANI</sequence>
<dbReference type="InterPro" id="IPR023214">
    <property type="entry name" value="HAD_sf"/>
</dbReference>
<evidence type="ECO:0000256" key="4">
    <source>
        <dbReference type="ARBA" id="ARBA00022723"/>
    </source>
</evidence>
<keyword evidence="4" id="KW-0479">Metal-binding</keyword>
<keyword evidence="8" id="KW-0546">Nucleotide metabolism</keyword>
<organism evidence="9 10">
    <name type="scientific">Schistosoma margrebowiei</name>
    <dbReference type="NCBI Taxonomy" id="48269"/>
    <lineage>
        <taxon>Eukaryota</taxon>
        <taxon>Metazoa</taxon>
        <taxon>Spiralia</taxon>
        <taxon>Lophotrochozoa</taxon>
        <taxon>Platyhelminthes</taxon>
        <taxon>Trematoda</taxon>
        <taxon>Digenea</taxon>
        <taxon>Strigeidida</taxon>
        <taxon>Schistosomatoidea</taxon>
        <taxon>Schistosomatidae</taxon>
        <taxon>Schistosoma</taxon>
    </lineage>
</organism>
<evidence type="ECO:0000256" key="7">
    <source>
        <dbReference type="ARBA" id="ARBA00022842"/>
    </source>
</evidence>
<dbReference type="SFLD" id="SFLDG01128">
    <property type="entry name" value="C1.4:_5'-Nucleotidase_Like"/>
    <property type="match status" value="1"/>
</dbReference>
<evidence type="ECO:0000313" key="9">
    <source>
        <dbReference type="Proteomes" id="UP000050790"/>
    </source>
</evidence>
<evidence type="ECO:0000256" key="6">
    <source>
        <dbReference type="ARBA" id="ARBA00022801"/>
    </source>
</evidence>
<protein>
    <recommendedName>
        <fullName evidence="3">5'-nucleotidase</fullName>
        <ecNumber evidence="3">3.1.3.5</ecNumber>
    </recommendedName>
</protein>
<name>A0AA84ZMC4_9TREM</name>
<dbReference type="Proteomes" id="UP000050790">
    <property type="component" value="Unassembled WGS sequence"/>
</dbReference>
<dbReference type="EC" id="3.1.3.5" evidence="3"/>
<keyword evidence="7" id="KW-0460">Magnesium</keyword>
<dbReference type="InterPro" id="IPR006434">
    <property type="entry name" value="Pyrimidine_nucleotidase_eu"/>
</dbReference>
<keyword evidence="5" id="KW-0547">Nucleotide-binding</keyword>